<dbReference type="Gene3D" id="1.10.287.770">
    <property type="entry name" value="YojJ-like"/>
    <property type="match status" value="1"/>
</dbReference>
<feature type="transmembrane region" description="Helical" evidence="13">
    <location>
        <begin position="74"/>
        <end position="94"/>
    </location>
</feature>
<evidence type="ECO:0000256" key="8">
    <source>
        <dbReference type="ARBA" id="ARBA00023065"/>
    </source>
</evidence>
<dbReference type="Pfam" id="PF00858">
    <property type="entry name" value="ASC"/>
    <property type="match status" value="1"/>
</dbReference>
<proteinExistence type="inferred from homology"/>
<keyword evidence="6 13" id="KW-1133">Transmembrane helix</keyword>
<comment type="caution">
    <text evidence="14">The sequence shown here is derived from an EMBL/GenBank/DDBJ whole genome shotgun (WGS) entry which is preliminary data.</text>
</comment>
<keyword evidence="15" id="KW-1185">Reference proteome</keyword>
<keyword evidence="7" id="KW-0915">Sodium</keyword>
<dbReference type="Proteomes" id="UP001286313">
    <property type="component" value="Unassembled WGS sequence"/>
</dbReference>
<gene>
    <name evidence="14" type="ORF">Pcinc_041916</name>
</gene>
<organism evidence="14 15">
    <name type="scientific">Petrolisthes cinctipes</name>
    <name type="common">Flat porcelain crab</name>
    <dbReference type="NCBI Taxonomy" id="88211"/>
    <lineage>
        <taxon>Eukaryota</taxon>
        <taxon>Metazoa</taxon>
        <taxon>Ecdysozoa</taxon>
        <taxon>Arthropoda</taxon>
        <taxon>Crustacea</taxon>
        <taxon>Multicrustacea</taxon>
        <taxon>Malacostraca</taxon>
        <taxon>Eumalacostraca</taxon>
        <taxon>Eucarida</taxon>
        <taxon>Decapoda</taxon>
        <taxon>Pleocyemata</taxon>
        <taxon>Anomura</taxon>
        <taxon>Galatheoidea</taxon>
        <taxon>Porcellanidae</taxon>
        <taxon>Petrolisthes</taxon>
    </lineage>
</organism>
<dbReference type="GO" id="GO:0005886">
    <property type="term" value="C:plasma membrane"/>
    <property type="evidence" value="ECO:0007669"/>
    <property type="project" value="TreeGrafter"/>
</dbReference>
<evidence type="ECO:0000256" key="12">
    <source>
        <dbReference type="RuleBase" id="RU000679"/>
    </source>
</evidence>
<keyword evidence="4 12" id="KW-0894">Sodium channel</keyword>
<dbReference type="GO" id="GO:0015280">
    <property type="term" value="F:ligand-gated sodium channel activity"/>
    <property type="evidence" value="ECO:0007669"/>
    <property type="project" value="TreeGrafter"/>
</dbReference>
<evidence type="ECO:0000256" key="11">
    <source>
        <dbReference type="ARBA" id="ARBA00023303"/>
    </source>
</evidence>
<keyword evidence="8 12" id="KW-0406">Ion transport</keyword>
<evidence type="ECO:0000256" key="2">
    <source>
        <dbReference type="ARBA" id="ARBA00007193"/>
    </source>
</evidence>
<accession>A0AAE1BIX6</accession>
<keyword evidence="5 12" id="KW-0812">Transmembrane</keyword>
<keyword evidence="3 12" id="KW-0813">Transport</keyword>
<sequence length="571" mass="64194">MAGWKKQMQQQPKQQQLQQQQIGLVGGVGVQQAVYAEDCLKMKKEKSARDLMLGFMRATTLHGPAHVVRHLGTWPGYLWGVITVSLWIGLTWNFSIEYQNFFSREIQTQSSTGQVGMRGLPLPSFVICNRGFFSKAKIEALGMESSTVTYLIGLSINPSLVNTKILSTSRGRDFIRSEHTKLHQVMEKHNFNNISSLITAMSYSCEDLVLKCAHGIVTADGHECCLSLKPVATTSGLCFARVTDKTYYQNMAGEYKGYILFLSLPQDDVPDISAELIDKTFVAKTDIQLTVMNNVTYPSLLVTGQGSLITKDSLTSIRVALSEIDKSGLKTAIDINLPKCLRPVKLDPTRPTTRLLSTTTNCLDGAVVKCFYKLCQCFVYGFSYGFKDNENIQLCSLNKTVQCITNIYEQLSEMSDLDTFTEFAPFPNLTLARMARQCLGTELQSCWHLCHELSYSYTNSMSPMRPAYNQEVSQELLQDTNYRNSSLALVTVYYSSNLYTRVKVYRMPFGHLMSNLGGHMGLFLGCSIITLIEFLVVMFYLTRHVLRYLGRCIFSRSHSDRVTPITLKPSS</sequence>
<evidence type="ECO:0000313" key="14">
    <source>
        <dbReference type="EMBL" id="KAK3851435.1"/>
    </source>
</evidence>
<keyword evidence="11 12" id="KW-0407">Ion channel</keyword>
<comment type="similarity">
    <text evidence="2 12">Belongs to the amiloride-sensitive sodium channel (TC 1.A.6) family.</text>
</comment>
<evidence type="ECO:0000256" key="1">
    <source>
        <dbReference type="ARBA" id="ARBA00004141"/>
    </source>
</evidence>
<protein>
    <submittedName>
        <fullName evidence="14">Uncharacterized protein</fullName>
    </submittedName>
</protein>
<feature type="transmembrane region" description="Helical" evidence="13">
    <location>
        <begin position="520"/>
        <end position="541"/>
    </location>
</feature>
<comment type="subcellular location">
    <subcellularLocation>
        <location evidence="1">Membrane</location>
        <topology evidence="1">Multi-pass membrane protein</topology>
    </subcellularLocation>
</comment>
<keyword evidence="9 13" id="KW-0472">Membrane</keyword>
<dbReference type="InterPro" id="IPR001873">
    <property type="entry name" value="ENaC"/>
</dbReference>
<dbReference type="PANTHER" id="PTHR11690:SF296">
    <property type="entry name" value="DEGENERIN-LIKE PROTEIN DEL-10"/>
    <property type="match status" value="1"/>
</dbReference>
<evidence type="ECO:0000256" key="9">
    <source>
        <dbReference type="ARBA" id="ARBA00023136"/>
    </source>
</evidence>
<evidence type="ECO:0000256" key="5">
    <source>
        <dbReference type="ARBA" id="ARBA00022692"/>
    </source>
</evidence>
<evidence type="ECO:0000256" key="13">
    <source>
        <dbReference type="SAM" id="Phobius"/>
    </source>
</evidence>
<evidence type="ECO:0000256" key="4">
    <source>
        <dbReference type="ARBA" id="ARBA00022461"/>
    </source>
</evidence>
<name>A0AAE1BIX6_PETCI</name>
<evidence type="ECO:0000256" key="10">
    <source>
        <dbReference type="ARBA" id="ARBA00023201"/>
    </source>
</evidence>
<dbReference type="EMBL" id="JAWQEG010007894">
    <property type="protein sequence ID" value="KAK3851435.1"/>
    <property type="molecule type" value="Genomic_DNA"/>
</dbReference>
<evidence type="ECO:0000256" key="6">
    <source>
        <dbReference type="ARBA" id="ARBA00022989"/>
    </source>
</evidence>
<evidence type="ECO:0000256" key="7">
    <source>
        <dbReference type="ARBA" id="ARBA00023053"/>
    </source>
</evidence>
<reference evidence="14" key="1">
    <citation type="submission" date="2023-10" db="EMBL/GenBank/DDBJ databases">
        <title>Genome assemblies of two species of porcelain crab, Petrolisthes cinctipes and Petrolisthes manimaculis (Anomura: Porcellanidae).</title>
        <authorList>
            <person name="Angst P."/>
        </authorList>
    </citation>
    <scope>NUCLEOTIDE SEQUENCE</scope>
    <source>
        <strain evidence="14">PB745_01</strain>
        <tissue evidence="14">Gill</tissue>
    </source>
</reference>
<evidence type="ECO:0000256" key="3">
    <source>
        <dbReference type="ARBA" id="ARBA00022448"/>
    </source>
</evidence>
<dbReference type="PRINTS" id="PR01078">
    <property type="entry name" value="AMINACHANNEL"/>
</dbReference>
<dbReference type="AlphaFoldDB" id="A0AAE1BIX6"/>
<evidence type="ECO:0000313" key="15">
    <source>
        <dbReference type="Proteomes" id="UP001286313"/>
    </source>
</evidence>
<dbReference type="PANTHER" id="PTHR11690">
    <property type="entry name" value="AMILORIDE-SENSITIVE SODIUM CHANNEL-RELATED"/>
    <property type="match status" value="1"/>
</dbReference>
<keyword evidence="10 12" id="KW-0739">Sodium transport</keyword>